<proteinExistence type="predicted"/>
<reference evidence="2 3" key="1">
    <citation type="journal article" date="2015" name="Genome Announc.">
        <title>Expanding the biotechnology potential of lactobacilli through comparative genomics of 213 strains and associated genera.</title>
        <authorList>
            <person name="Sun Z."/>
            <person name="Harris H.M."/>
            <person name="McCann A."/>
            <person name="Guo C."/>
            <person name="Argimon S."/>
            <person name="Zhang W."/>
            <person name="Yang X."/>
            <person name="Jeffery I.B."/>
            <person name="Cooney J.C."/>
            <person name="Kagawa T.F."/>
            <person name="Liu W."/>
            <person name="Song Y."/>
            <person name="Salvetti E."/>
            <person name="Wrobel A."/>
            <person name="Rasinkangas P."/>
            <person name="Parkhill J."/>
            <person name="Rea M.C."/>
            <person name="O'Sullivan O."/>
            <person name="Ritari J."/>
            <person name="Douillard F.P."/>
            <person name="Paul Ross R."/>
            <person name="Yang R."/>
            <person name="Briner A.E."/>
            <person name="Felis G.E."/>
            <person name="de Vos W.M."/>
            <person name="Barrangou R."/>
            <person name="Klaenhammer T.R."/>
            <person name="Caufield P.W."/>
            <person name="Cui Y."/>
            <person name="Zhang H."/>
            <person name="O'Toole P.W."/>
        </authorList>
    </citation>
    <scope>NUCLEOTIDE SEQUENCE [LARGE SCALE GENOMIC DNA]</scope>
    <source>
        <strain evidence="2 3">DSM 20444</strain>
    </source>
</reference>
<evidence type="ECO:0000313" key="3">
    <source>
        <dbReference type="Proteomes" id="UP000050898"/>
    </source>
</evidence>
<gene>
    <name evidence="2" type="ORF">FD00_GL001520</name>
</gene>
<dbReference type="RefSeq" id="WP_003687868.1">
    <property type="nucleotide sequence ID" value="NZ_AKKT01000031.1"/>
</dbReference>
<evidence type="ECO:0000313" key="2">
    <source>
        <dbReference type="EMBL" id="KRN08956.1"/>
    </source>
</evidence>
<dbReference type="InterPro" id="IPR008964">
    <property type="entry name" value="Invasin/intimin_cell_adhesion"/>
</dbReference>
<feature type="domain" description="BIG2" evidence="1">
    <location>
        <begin position="290"/>
        <end position="372"/>
    </location>
</feature>
<dbReference type="GeneID" id="98316639"/>
<protein>
    <recommendedName>
        <fullName evidence="1">BIG2 domain-containing protein</fullName>
    </recommendedName>
</protein>
<dbReference type="InterPro" id="IPR003343">
    <property type="entry name" value="Big_2"/>
</dbReference>
<organism evidence="2 3">
    <name type="scientific">Liquorilactobacillus mali KCTC 3596 = DSM 20444</name>
    <dbReference type="NCBI Taxonomy" id="1046596"/>
    <lineage>
        <taxon>Bacteria</taxon>
        <taxon>Bacillati</taxon>
        <taxon>Bacillota</taxon>
        <taxon>Bacilli</taxon>
        <taxon>Lactobacillales</taxon>
        <taxon>Lactobacillaceae</taxon>
        <taxon>Liquorilactobacillus</taxon>
    </lineage>
</organism>
<comment type="caution">
    <text evidence="2">The sequence shown here is derived from an EMBL/GenBank/DDBJ whole genome shotgun (WGS) entry which is preliminary data.</text>
</comment>
<dbReference type="PATRIC" id="fig|1046596.6.peg.1602"/>
<dbReference type="Proteomes" id="UP000050898">
    <property type="component" value="Unassembled WGS sequence"/>
</dbReference>
<keyword evidence="3" id="KW-1185">Reference proteome</keyword>
<dbReference type="OrthoDB" id="1695687at2"/>
<dbReference type="Gene3D" id="2.60.40.1080">
    <property type="match status" value="1"/>
</dbReference>
<dbReference type="SMART" id="SM00635">
    <property type="entry name" value="BID_2"/>
    <property type="match status" value="1"/>
</dbReference>
<accession>J1F547</accession>
<dbReference type="SUPFAM" id="SSF49373">
    <property type="entry name" value="Invasin/intimin cell-adhesion fragments"/>
    <property type="match status" value="1"/>
</dbReference>
<name>J1F547_9LACO</name>
<dbReference type="AlphaFoldDB" id="J1F547"/>
<dbReference type="Pfam" id="PF02368">
    <property type="entry name" value="Big_2"/>
    <property type="match status" value="1"/>
</dbReference>
<sequence length="375" mass="39507">MFTNNNNLAARTYQKQFAQLMQTVFEAQSVFTPTFGALQVLDGIQNNATAFSVKVNDVPVVVGEYNTDENVAFGTGTSNSNRFGERKEIIYNDVDVPFDFNWALHEGLDRFTVNNDLDAAVADRLDLQAQAKVRLFNVKLGAALVAAATDLGTDLSTGDKINAVFESVVEKYTNLEIIVPARAYVTADIYNAIIDYDKVSNVKGSKVNIDENGILSFRGITISKTPARYMYGKQIIFAPDNIGRAFTGIVTTRTIESEDFDGVALQGAGKGGTFILDDNKAAIFTAGSTVTTGITLSQKTASIKVGATKQVTVSADPATASDASVVVSAATFASSDEAVATVAADGTITGIAAGSATITATSGSFTATVAVTVTE</sequence>
<evidence type="ECO:0000259" key="1">
    <source>
        <dbReference type="SMART" id="SM00635"/>
    </source>
</evidence>
<dbReference type="EMBL" id="AYYH01000039">
    <property type="protein sequence ID" value="KRN08956.1"/>
    <property type="molecule type" value="Genomic_DNA"/>
</dbReference>